<feature type="transmembrane region" description="Helical" evidence="7">
    <location>
        <begin position="488"/>
        <end position="510"/>
    </location>
</feature>
<accession>A0A4R6J6L6</accession>
<dbReference type="PANTHER" id="PTHR30572">
    <property type="entry name" value="MEMBRANE COMPONENT OF TRANSPORTER-RELATED"/>
    <property type="match status" value="1"/>
</dbReference>
<feature type="transmembrane region" description="Helical" evidence="7">
    <location>
        <begin position="399"/>
        <end position="417"/>
    </location>
</feature>
<comment type="similarity">
    <text evidence="6">Belongs to the ABC-4 integral membrane protein family.</text>
</comment>
<evidence type="ECO:0000313" key="10">
    <source>
        <dbReference type="Proteomes" id="UP000294901"/>
    </source>
</evidence>
<evidence type="ECO:0000256" key="1">
    <source>
        <dbReference type="ARBA" id="ARBA00004651"/>
    </source>
</evidence>
<feature type="transmembrane region" description="Helical" evidence="7">
    <location>
        <begin position="772"/>
        <end position="792"/>
    </location>
</feature>
<feature type="domain" description="ABC3 transporter permease C-terminal" evidence="8">
    <location>
        <begin position="723"/>
        <end position="837"/>
    </location>
</feature>
<dbReference type="PANTHER" id="PTHR30572:SF4">
    <property type="entry name" value="ABC TRANSPORTER PERMEASE YTRF"/>
    <property type="match status" value="1"/>
</dbReference>
<comment type="subcellular location">
    <subcellularLocation>
        <location evidence="1">Cell membrane</location>
        <topology evidence="1">Multi-pass membrane protein</topology>
    </subcellularLocation>
</comment>
<gene>
    <name evidence="9" type="ORF">C8E87_6502</name>
</gene>
<evidence type="ECO:0000256" key="2">
    <source>
        <dbReference type="ARBA" id="ARBA00022475"/>
    </source>
</evidence>
<name>A0A4R6J6L6_9ACTN</name>
<keyword evidence="3 7" id="KW-0812">Transmembrane</keyword>
<organism evidence="9 10">
    <name type="scientific">Paractinoplanes brasiliensis</name>
    <dbReference type="NCBI Taxonomy" id="52695"/>
    <lineage>
        <taxon>Bacteria</taxon>
        <taxon>Bacillati</taxon>
        <taxon>Actinomycetota</taxon>
        <taxon>Actinomycetes</taxon>
        <taxon>Micromonosporales</taxon>
        <taxon>Micromonosporaceae</taxon>
        <taxon>Paractinoplanes</taxon>
    </lineage>
</organism>
<keyword evidence="2" id="KW-1003">Cell membrane</keyword>
<comment type="caution">
    <text evidence="9">The sequence shown here is derived from an EMBL/GenBank/DDBJ whole genome shotgun (WGS) entry which is preliminary data.</text>
</comment>
<evidence type="ECO:0000256" key="6">
    <source>
        <dbReference type="ARBA" id="ARBA00038076"/>
    </source>
</evidence>
<evidence type="ECO:0000313" key="9">
    <source>
        <dbReference type="EMBL" id="TDO31092.1"/>
    </source>
</evidence>
<dbReference type="GO" id="GO:0005886">
    <property type="term" value="C:plasma membrane"/>
    <property type="evidence" value="ECO:0007669"/>
    <property type="project" value="UniProtKB-SubCell"/>
</dbReference>
<sequence>MSVLRTQLRGVARRPSRLLLTGLAVLVVSFVVYATVLAQQITERTVLNSLSGTPEAADVVVHSGMITSAELAAVQKIPGVAETVGRVDNGAQIGGEYLSLLSDPGTGPLSQVTVAQGRYPSKPGEIAVTPRTVERMGLQLGKTVTGQIRYDEDGKPLESSKLTVVGVVDVRDDFGFQAYGPTDSIMKLGGYDGLSRIELRLAPGTDASAVMDRINTMITASTKIKAEDRPQVQDGDTVRHEEAEAAASEINSIFAVIAMFIAIAVVAAGLVATSTFRIVFAQRMRQLALLRAVGAGRGPITRALAAEGALTGLVTGVAGVLIALGAGHLFPVVAGWFGKSVFGPGFPLLAALLTVLLAVFLTTVAVLAPAASASRVSPLEALRGAGTTGARRDIGKLRWATGLLFLVGAAMTAGYIVNNLPGRDTKDYDPQPMLLALVASGAFAFFALVALGPVLVRPVLALIGWPLRRSSPVGRLAAGGVGSAPRRAAAVSVVVALGVTLIAGTLVGGASLRVLADREIAASAPADYEMLGIDQAPVPAALAEQLKQRDELTDVTPYRRVTVDLDAYEGVSATDLAMTSLPELKKVGVAAGSLDDLGPGKVALSDFGAEISGKTVGDQIQLKAGKRTVKLTVVAQFAEDGPLHTSAVLVPDDLTKLGAPAATFSGVLANAKEPGESGRTKGNRAIQDAQVAAGGKWRIDVLADQRDQLNNSVNLLLLIAIGLVGLTVVIAVVGVGTTTALSVVERVRESGVLRAVGLSRAGLRTMLTTESALYGAIGAAVGLALGIPYAWLAVKALGLNAPIALPYGQLAIVFLVLIALTALAGVLPARRAAKVSPVAALGAE</sequence>
<evidence type="ECO:0000256" key="4">
    <source>
        <dbReference type="ARBA" id="ARBA00022989"/>
    </source>
</evidence>
<feature type="transmembrane region" description="Helical" evidence="7">
    <location>
        <begin position="715"/>
        <end position="744"/>
    </location>
</feature>
<dbReference type="AlphaFoldDB" id="A0A4R6J6L6"/>
<feature type="transmembrane region" description="Helical" evidence="7">
    <location>
        <begin position="804"/>
        <end position="827"/>
    </location>
</feature>
<evidence type="ECO:0000256" key="3">
    <source>
        <dbReference type="ARBA" id="ARBA00022692"/>
    </source>
</evidence>
<proteinExistence type="inferred from homology"/>
<dbReference type="RefSeq" id="WP_133877255.1">
    <property type="nucleotide sequence ID" value="NZ_BOMD01000047.1"/>
</dbReference>
<dbReference type="InterPro" id="IPR050250">
    <property type="entry name" value="Macrolide_Exporter_MacB"/>
</dbReference>
<keyword evidence="4 7" id="KW-1133">Transmembrane helix</keyword>
<dbReference type="OrthoDB" id="3678397at2"/>
<feature type="transmembrane region" description="Helical" evidence="7">
    <location>
        <begin position="346"/>
        <end position="368"/>
    </location>
</feature>
<dbReference type="Pfam" id="PF02687">
    <property type="entry name" value="FtsX"/>
    <property type="match status" value="2"/>
</dbReference>
<dbReference type="InterPro" id="IPR003838">
    <property type="entry name" value="ABC3_permease_C"/>
</dbReference>
<reference evidence="9 10" key="1">
    <citation type="submission" date="2019-03" db="EMBL/GenBank/DDBJ databases">
        <title>Sequencing the genomes of 1000 actinobacteria strains.</title>
        <authorList>
            <person name="Klenk H.-P."/>
        </authorList>
    </citation>
    <scope>NUCLEOTIDE SEQUENCE [LARGE SCALE GENOMIC DNA]</scope>
    <source>
        <strain evidence="9 10">DSM 43805</strain>
    </source>
</reference>
<protein>
    <submittedName>
        <fullName evidence="9">Putative ABC transport system permease protein</fullName>
    </submittedName>
</protein>
<dbReference type="EMBL" id="SNWR01000002">
    <property type="protein sequence ID" value="TDO31092.1"/>
    <property type="molecule type" value="Genomic_DNA"/>
</dbReference>
<feature type="transmembrane region" description="Helical" evidence="7">
    <location>
        <begin position="253"/>
        <end position="280"/>
    </location>
</feature>
<evidence type="ECO:0000256" key="7">
    <source>
        <dbReference type="SAM" id="Phobius"/>
    </source>
</evidence>
<evidence type="ECO:0000256" key="5">
    <source>
        <dbReference type="ARBA" id="ARBA00023136"/>
    </source>
</evidence>
<feature type="domain" description="ABC3 transporter permease C-terminal" evidence="8">
    <location>
        <begin position="259"/>
        <end position="378"/>
    </location>
</feature>
<evidence type="ECO:0000259" key="8">
    <source>
        <dbReference type="Pfam" id="PF02687"/>
    </source>
</evidence>
<dbReference type="GO" id="GO:0022857">
    <property type="term" value="F:transmembrane transporter activity"/>
    <property type="evidence" value="ECO:0007669"/>
    <property type="project" value="TreeGrafter"/>
</dbReference>
<feature type="transmembrane region" description="Helical" evidence="7">
    <location>
        <begin position="437"/>
        <end position="467"/>
    </location>
</feature>
<keyword evidence="5 7" id="KW-0472">Membrane</keyword>
<dbReference type="Proteomes" id="UP000294901">
    <property type="component" value="Unassembled WGS sequence"/>
</dbReference>
<keyword evidence="10" id="KW-1185">Reference proteome</keyword>